<comment type="similarity">
    <text evidence="8 9">Belongs to the TRAP transporter small permease family.</text>
</comment>
<evidence type="ECO:0000256" key="1">
    <source>
        <dbReference type="ARBA" id="ARBA00004429"/>
    </source>
</evidence>
<comment type="subunit">
    <text evidence="9">The complex comprises the extracytoplasmic solute receptor protein and the two transmembrane proteins.</text>
</comment>
<dbReference type="EMBL" id="CP073582">
    <property type="protein sequence ID" value="QUJ78238.1"/>
    <property type="molecule type" value="Genomic_DNA"/>
</dbReference>
<dbReference type="RefSeq" id="WP_212706430.1">
    <property type="nucleotide sequence ID" value="NZ_CP073582.1"/>
</dbReference>
<feature type="transmembrane region" description="Helical" evidence="9">
    <location>
        <begin position="97"/>
        <end position="124"/>
    </location>
</feature>
<evidence type="ECO:0000256" key="6">
    <source>
        <dbReference type="ARBA" id="ARBA00022989"/>
    </source>
</evidence>
<dbReference type="Proteomes" id="UP000683291">
    <property type="component" value="Chromosome pJK7-1-1"/>
</dbReference>
<dbReference type="GO" id="GO:0005886">
    <property type="term" value="C:plasma membrane"/>
    <property type="evidence" value="ECO:0007669"/>
    <property type="project" value="UniProtKB-SubCell"/>
</dbReference>
<dbReference type="PANTHER" id="PTHR35011">
    <property type="entry name" value="2,3-DIKETO-L-GULONATE TRAP TRANSPORTER SMALL PERMEASE PROTEIN YIAM"/>
    <property type="match status" value="1"/>
</dbReference>
<evidence type="ECO:0000256" key="5">
    <source>
        <dbReference type="ARBA" id="ARBA00022692"/>
    </source>
</evidence>
<sequence>MTTLIDKGAWFQKKAEEIACYISALAVASMMSITVLEVVARALFKISVPGSYEYVSLMFVYLIYLGLAYSQRRDAHITVGILYDAIPRSARKVIQAVYLLIAFMFFAALTWTSAASAWSAYVMGDTVLGIIEVKTWWARAGIPVGLALFSLRFLVQLITLFARDLLLEEAAQDEISLQEPFEEEVVQ</sequence>
<dbReference type="PANTHER" id="PTHR35011:SF10">
    <property type="entry name" value="TRAP TRANSPORTER SMALL PERMEASE PROTEIN"/>
    <property type="match status" value="1"/>
</dbReference>
<evidence type="ECO:0000256" key="4">
    <source>
        <dbReference type="ARBA" id="ARBA00022519"/>
    </source>
</evidence>
<organism evidence="11 12">
    <name type="scientific">Sulfitobacter albidus</name>
    <dbReference type="NCBI Taxonomy" id="2829501"/>
    <lineage>
        <taxon>Bacteria</taxon>
        <taxon>Pseudomonadati</taxon>
        <taxon>Pseudomonadota</taxon>
        <taxon>Alphaproteobacteria</taxon>
        <taxon>Rhodobacterales</taxon>
        <taxon>Roseobacteraceae</taxon>
        <taxon>Sulfitobacter</taxon>
    </lineage>
</organism>
<comment type="function">
    <text evidence="9">Part of the tripartite ATP-independent periplasmic (TRAP) transport system.</text>
</comment>
<feature type="transmembrane region" description="Helical" evidence="9">
    <location>
        <begin position="136"/>
        <end position="155"/>
    </location>
</feature>
<evidence type="ECO:0000256" key="2">
    <source>
        <dbReference type="ARBA" id="ARBA00022448"/>
    </source>
</evidence>
<evidence type="ECO:0000313" key="12">
    <source>
        <dbReference type="Proteomes" id="UP000683291"/>
    </source>
</evidence>
<dbReference type="AlphaFoldDB" id="A0A975JGW5"/>
<feature type="transmembrane region" description="Helical" evidence="9">
    <location>
        <begin position="21"/>
        <end position="44"/>
    </location>
</feature>
<keyword evidence="12" id="KW-1185">Reference proteome</keyword>
<dbReference type="InterPro" id="IPR007387">
    <property type="entry name" value="TRAP_DctQ"/>
</dbReference>
<keyword evidence="5 9" id="KW-0812">Transmembrane</keyword>
<keyword evidence="4 9" id="KW-0997">Cell inner membrane</keyword>
<evidence type="ECO:0000259" key="10">
    <source>
        <dbReference type="Pfam" id="PF04290"/>
    </source>
</evidence>
<evidence type="ECO:0000256" key="3">
    <source>
        <dbReference type="ARBA" id="ARBA00022475"/>
    </source>
</evidence>
<feature type="transmembrane region" description="Helical" evidence="9">
    <location>
        <begin position="50"/>
        <end position="69"/>
    </location>
</feature>
<keyword evidence="2 9" id="KW-0813">Transport</keyword>
<evidence type="ECO:0000256" key="7">
    <source>
        <dbReference type="ARBA" id="ARBA00023136"/>
    </source>
</evidence>
<keyword evidence="7 9" id="KW-0472">Membrane</keyword>
<dbReference type="GO" id="GO:0022857">
    <property type="term" value="F:transmembrane transporter activity"/>
    <property type="evidence" value="ECO:0007669"/>
    <property type="project" value="UniProtKB-UniRule"/>
</dbReference>
<gene>
    <name evidence="11" type="ORF">KDD17_17260</name>
</gene>
<name>A0A975JGW5_9RHOB</name>
<keyword evidence="6 9" id="KW-1133">Transmembrane helix</keyword>
<dbReference type="GO" id="GO:0015740">
    <property type="term" value="P:C4-dicarboxylate transport"/>
    <property type="evidence" value="ECO:0007669"/>
    <property type="project" value="TreeGrafter"/>
</dbReference>
<evidence type="ECO:0000313" key="11">
    <source>
        <dbReference type="EMBL" id="QUJ78238.1"/>
    </source>
</evidence>
<dbReference type="KEGG" id="sual:KDD17_17260"/>
<protein>
    <recommendedName>
        <fullName evidence="9">TRAP transporter small permease protein</fullName>
    </recommendedName>
</protein>
<proteinExistence type="inferred from homology"/>
<evidence type="ECO:0000256" key="8">
    <source>
        <dbReference type="ARBA" id="ARBA00038436"/>
    </source>
</evidence>
<reference evidence="11" key="1">
    <citation type="submission" date="2021-04" db="EMBL/GenBank/DDBJ databases">
        <title>Complete genome sequence for Sulfitobacter sp. strain JK7-1.</title>
        <authorList>
            <person name="Park S.-J."/>
        </authorList>
    </citation>
    <scope>NUCLEOTIDE SEQUENCE</scope>
    <source>
        <strain evidence="11">JK7-1</strain>
    </source>
</reference>
<evidence type="ECO:0000256" key="9">
    <source>
        <dbReference type="RuleBase" id="RU369079"/>
    </source>
</evidence>
<feature type="domain" description="Tripartite ATP-independent periplasmic transporters DctQ component" evidence="10">
    <location>
        <begin position="30"/>
        <end position="162"/>
    </location>
</feature>
<dbReference type="Pfam" id="PF04290">
    <property type="entry name" value="DctQ"/>
    <property type="match status" value="1"/>
</dbReference>
<accession>A0A975JGW5</accession>
<keyword evidence="3" id="KW-1003">Cell membrane</keyword>
<dbReference type="InterPro" id="IPR055348">
    <property type="entry name" value="DctQ"/>
</dbReference>
<comment type="subcellular location">
    <subcellularLocation>
        <location evidence="1 9">Cell inner membrane</location>
        <topology evidence="1 9">Multi-pass membrane protein</topology>
    </subcellularLocation>
</comment>